<evidence type="ECO:0000256" key="6">
    <source>
        <dbReference type="SAM" id="Phobius"/>
    </source>
</evidence>
<dbReference type="Pfam" id="PF12823">
    <property type="entry name" value="DUF3817"/>
    <property type="match status" value="1"/>
</dbReference>
<feature type="transmembrane region" description="Helical" evidence="6">
    <location>
        <begin position="42"/>
        <end position="66"/>
    </location>
</feature>
<evidence type="ECO:0000313" key="8">
    <source>
        <dbReference type="EMBL" id="SIQ42832.1"/>
    </source>
</evidence>
<keyword evidence="2" id="KW-1003">Cell membrane</keyword>
<accession>A0A1N6SP81</accession>
<evidence type="ECO:0000256" key="3">
    <source>
        <dbReference type="ARBA" id="ARBA00022692"/>
    </source>
</evidence>
<feature type="transmembrane region" description="Helical" evidence="6">
    <location>
        <begin position="78"/>
        <end position="101"/>
    </location>
</feature>
<keyword evidence="3 6" id="KW-0812">Transmembrane</keyword>
<proteinExistence type="predicted"/>
<keyword evidence="9" id="KW-1185">Reference proteome</keyword>
<dbReference type="AlphaFoldDB" id="A0A1N6SP81"/>
<dbReference type="EMBL" id="FTMI01000004">
    <property type="protein sequence ID" value="SIQ42832.1"/>
    <property type="molecule type" value="Genomic_DNA"/>
</dbReference>
<sequence length="148" mass="16168">MTTQDPATPTDAPVVAPADAAAPSAEAARTAIRKARGALARYRVLAIITGVMLLILCVEMLVKYGVGAFVDVDGIMRYVSWIPFAHGWIYVVYLVTVLDLWTKMRWGWGRLATMVFAGVVPVMSFILEKKVHAEADAKLVALEEQYAA</sequence>
<name>A0A1N6SP81_9MICO</name>
<feature type="domain" description="DUF3817" evidence="7">
    <location>
        <begin position="39"/>
        <end position="132"/>
    </location>
</feature>
<evidence type="ECO:0000256" key="4">
    <source>
        <dbReference type="ARBA" id="ARBA00022989"/>
    </source>
</evidence>
<evidence type="ECO:0000256" key="2">
    <source>
        <dbReference type="ARBA" id="ARBA00022475"/>
    </source>
</evidence>
<dbReference type="PANTHER" id="PTHR40077:SF2">
    <property type="entry name" value="MEMBRANE PROTEIN"/>
    <property type="match status" value="1"/>
</dbReference>
<evidence type="ECO:0000256" key="5">
    <source>
        <dbReference type="ARBA" id="ARBA00023136"/>
    </source>
</evidence>
<dbReference type="GO" id="GO:0005886">
    <property type="term" value="C:plasma membrane"/>
    <property type="evidence" value="ECO:0007669"/>
    <property type="project" value="UniProtKB-SubCell"/>
</dbReference>
<evidence type="ECO:0000256" key="1">
    <source>
        <dbReference type="ARBA" id="ARBA00004651"/>
    </source>
</evidence>
<organism evidence="8 9">
    <name type="scientific">Cellulosimicrobium aquatile</name>
    <dbReference type="NCBI Taxonomy" id="1612203"/>
    <lineage>
        <taxon>Bacteria</taxon>
        <taxon>Bacillati</taxon>
        <taxon>Actinomycetota</taxon>
        <taxon>Actinomycetes</taxon>
        <taxon>Micrococcales</taxon>
        <taxon>Promicromonosporaceae</taxon>
        <taxon>Cellulosimicrobium</taxon>
    </lineage>
</organism>
<reference evidence="9" key="1">
    <citation type="submission" date="2017-01" db="EMBL/GenBank/DDBJ databases">
        <authorList>
            <person name="Varghese N."/>
            <person name="Submissions S."/>
        </authorList>
    </citation>
    <scope>NUCLEOTIDE SEQUENCE [LARGE SCALE GENOMIC DNA]</scope>
    <source>
        <strain evidence="9">3bp</strain>
    </source>
</reference>
<evidence type="ECO:0000313" key="9">
    <source>
        <dbReference type="Proteomes" id="UP000186235"/>
    </source>
</evidence>
<dbReference type="NCBIfam" id="TIGR03954">
    <property type="entry name" value="integ_memb_HG"/>
    <property type="match status" value="1"/>
</dbReference>
<keyword evidence="5 6" id="KW-0472">Membrane</keyword>
<gene>
    <name evidence="8" type="ORF">SAMN05518682_2434</name>
</gene>
<evidence type="ECO:0000259" key="7">
    <source>
        <dbReference type="Pfam" id="PF12823"/>
    </source>
</evidence>
<protein>
    <submittedName>
        <fullName evidence="8">Integral membrane protein</fullName>
    </submittedName>
</protein>
<dbReference type="Proteomes" id="UP000186235">
    <property type="component" value="Unassembled WGS sequence"/>
</dbReference>
<keyword evidence="4 6" id="KW-1133">Transmembrane helix</keyword>
<dbReference type="InterPro" id="IPR023845">
    <property type="entry name" value="DUF3817_TM"/>
</dbReference>
<feature type="transmembrane region" description="Helical" evidence="6">
    <location>
        <begin position="108"/>
        <end position="127"/>
    </location>
</feature>
<dbReference type="RefSeq" id="WP_081600117.1">
    <property type="nucleotide sequence ID" value="NZ_FTMI01000004.1"/>
</dbReference>
<dbReference type="PANTHER" id="PTHR40077">
    <property type="entry name" value="MEMBRANE PROTEIN-RELATED"/>
    <property type="match status" value="1"/>
</dbReference>
<comment type="subcellular location">
    <subcellularLocation>
        <location evidence="1">Cell membrane</location>
        <topology evidence="1">Multi-pass membrane protein</topology>
    </subcellularLocation>
</comment>